<feature type="non-terminal residue" evidence="1">
    <location>
        <position position="50"/>
    </location>
</feature>
<evidence type="ECO:0000313" key="1">
    <source>
        <dbReference type="EMBL" id="CAF4861022.1"/>
    </source>
</evidence>
<accession>A0A821SUM4</accession>
<dbReference type="EMBL" id="CAJOBP010064164">
    <property type="protein sequence ID" value="CAF4861022.1"/>
    <property type="molecule type" value="Genomic_DNA"/>
</dbReference>
<gene>
    <name evidence="1" type="ORF">UJA718_LOCUS43880</name>
</gene>
<dbReference type="Proteomes" id="UP000663873">
    <property type="component" value="Unassembled WGS sequence"/>
</dbReference>
<dbReference type="AlphaFoldDB" id="A0A821SUM4"/>
<proteinExistence type="predicted"/>
<sequence length="50" mass="5414">MSIGLRKTVSNLLEALINEKAVHIKCSNENTIIATIADAHDSKVQHTITA</sequence>
<reference evidence="1" key="1">
    <citation type="submission" date="2021-02" db="EMBL/GenBank/DDBJ databases">
        <authorList>
            <person name="Nowell W R."/>
        </authorList>
    </citation>
    <scope>NUCLEOTIDE SEQUENCE</scope>
</reference>
<keyword evidence="2" id="KW-1185">Reference proteome</keyword>
<comment type="caution">
    <text evidence="1">The sequence shown here is derived from an EMBL/GenBank/DDBJ whole genome shotgun (WGS) entry which is preliminary data.</text>
</comment>
<organism evidence="1 2">
    <name type="scientific">Rotaria socialis</name>
    <dbReference type="NCBI Taxonomy" id="392032"/>
    <lineage>
        <taxon>Eukaryota</taxon>
        <taxon>Metazoa</taxon>
        <taxon>Spiralia</taxon>
        <taxon>Gnathifera</taxon>
        <taxon>Rotifera</taxon>
        <taxon>Eurotatoria</taxon>
        <taxon>Bdelloidea</taxon>
        <taxon>Philodinida</taxon>
        <taxon>Philodinidae</taxon>
        <taxon>Rotaria</taxon>
    </lineage>
</organism>
<protein>
    <submittedName>
        <fullName evidence="1">Uncharacterized protein</fullName>
    </submittedName>
</protein>
<name>A0A821SUM4_9BILA</name>
<evidence type="ECO:0000313" key="2">
    <source>
        <dbReference type="Proteomes" id="UP000663873"/>
    </source>
</evidence>